<dbReference type="SMART" id="SM01253">
    <property type="entry name" value="Kin17_mid"/>
    <property type="match status" value="1"/>
</dbReference>
<dbReference type="GO" id="GO:0006260">
    <property type="term" value="P:DNA replication"/>
    <property type="evidence" value="ECO:0000318"/>
    <property type="project" value="GO_Central"/>
</dbReference>
<dbReference type="GO" id="GO:0003690">
    <property type="term" value="F:double-stranded DNA binding"/>
    <property type="evidence" value="ECO:0000318"/>
    <property type="project" value="GO_Central"/>
</dbReference>
<evidence type="ECO:0000313" key="3">
    <source>
        <dbReference type="Proteomes" id="UP000813463"/>
    </source>
</evidence>
<evidence type="ECO:0000313" key="4">
    <source>
        <dbReference type="RefSeq" id="XP_021847996.2"/>
    </source>
</evidence>
<dbReference type="InterPro" id="IPR013087">
    <property type="entry name" value="Znf_C2H2_type"/>
</dbReference>
<dbReference type="RefSeq" id="XP_021847996.2">
    <property type="nucleotide sequence ID" value="XM_021992304.2"/>
</dbReference>
<dbReference type="GO" id="GO:0005634">
    <property type="term" value="C:nucleus"/>
    <property type="evidence" value="ECO:0000318"/>
    <property type="project" value="GO_Central"/>
</dbReference>
<feature type="compositionally biased region" description="Low complexity" evidence="1">
    <location>
        <begin position="170"/>
        <end position="181"/>
    </location>
</feature>
<evidence type="ECO:0000256" key="1">
    <source>
        <dbReference type="SAM" id="MobiDB-lite"/>
    </source>
</evidence>
<organism evidence="3 4">
    <name type="scientific">Spinacia oleracea</name>
    <name type="common">Spinach</name>
    <dbReference type="NCBI Taxonomy" id="3562"/>
    <lineage>
        <taxon>Eukaryota</taxon>
        <taxon>Viridiplantae</taxon>
        <taxon>Streptophyta</taxon>
        <taxon>Embryophyta</taxon>
        <taxon>Tracheophyta</taxon>
        <taxon>Spermatophyta</taxon>
        <taxon>Magnoliopsida</taxon>
        <taxon>eudicotyledons</taxon>
        <taxon>Gunneridae</taxon>
        <taxon>Pentapetalae</taxon>
        <taxon>Caryophyllales</taxon>
        <taxon>Chenopodiaceae</taxon>
        <taxon>Chenopodioideae</taxon>
        <taxon>Anserineae</taxon>
        <taxon>Spinacia</taxon>
    </lineage>
</organism>
<dbReference type="PANTHER" id="PTHR12805">
    <property type="entry name" value="KIN17 KIN, ANTIGENIC DETERMINANT OF RECA PROTEIN HOMOLOG"/>
    <property type="match status" value="1"/>
</dbReference>
<dbReference type="InterPro" id="IPR037321">
    <property type="entry name" value="KIN17-like"/>
</dbReference>
<dbReference type="Proteomes" id="UP000813463">
    <property type="component" value="Chromosome 6"/>
</dbReference>
<gene>
    <name evidence="4" type="primary">LOC110787669</name>
</gene>
<dbReference type="Pfam" id="PF25095">
    <property type="entry name" value="C2H2-zf_KIN17"/>
    <property type="match status" value="1"/>
</dbReference>
<dbReference type="Gene3D" id="1.10.10.2030">
    <property type="entry name" value="DNA/RNA-binding protein Kin17, conserved domain"/>
    <property type="match status" value="1"/>
</dbReference>
<dbReference type="InterPro" id="IPR056767">
    <property type="entry name" value="C2H2-Znf_KIN17"/>
</dbReference>
<accession>A0A9R0IF20</accession>
<feature type="region of interest" description="Disordered" evidence="1">
    <location>
        <begin position="160"/>
        <end position="181"/>
    </location>
</feature>
<keyword evidence="3" id="KW-1185">Reference proteome</keyword>
<proteinExistence type="predicted"/>
<dbReference type="InterPro" id="IPR038254">
    <property type="entry name" value="KIN17_WH-like_sf"/>
</dbReference>
<dbReference type="PROSITE" id="PS00028">
    <property type="entry name" value="ZINC_FINGER_C2H2_1"/>
    <property type="match status" value="1"/>
</dbReference>
<dbReference type="GeneID" id="110787669"/>
<dbReference type="Pfam" id="PF10357">
    <property type="entry name" value="WH_KIN17"/>
    <property type="match status" value="1"/>
</dbReference>
<feature type="domain" description="C2H2-type" evidence="2">
    <location>
        <begin position="29"/>
        <end position="51"/>
    </location>
</feature>
<sequence length="181" mass="20647">MVDKLTGLRPQEFSNKIKSKRFGKLRFNCGICEKQCSDNNEYKSHCMSESHLNQLQICDEINWEEYVEKSSQEFEDGFLEFMRLNHGGSRVAARVVYNEYLSDEEHVSQWSRLKGLKDFVVDLGVTGKCKVEFSENEWFITYIVRDSKAKGMNEIASVDVSKENGMQNESGSSSTGSIGPT</sequence>
<dbReference type="PANTHER" id="PTHR12805:SF0">
    <property type="entry name" value="DNA_RNA-BINDING PROTEIN KIN17"/>
    <property type="match status" value="1"/>
</dbReference>
<reference evidence="3" key="1">
    <citation type="journal article" date="2021" name="Nat. Commun.">
        <title>Genomic analyses provide insights into spinach domestication and the genetic basis of agronomic traits.</title>
        <authorList>
            <person name="Cai X."/>
            <person name="Sun X."/>
            <person name="Xu C."/>
            <person name="Sun H."/>
            <person name="Wang X."/>
            <person name="Ge C."/>
            <person name="Zhang Z."/>
            <person name="Wang Q."/>
            <person name="Fei Z."/>
            <person name="Jiao C."/>
            <person name="Wang Q."/>
        </authorList>
    </citation>
    <scope>NUCLEOTIDE SEQUENCE [LARGE SCALE GENOMIC DNA]</scope>
    <source>
        <strain evidence="3">cv. Varoflay</strain>
    </source>
</reference>
<evidence type="ECO:0000259" key="2">
    <source>
        <dbReference type="PROSITE" id="PS00028"/>
    </source>
</evidence>
<protein>
    <submittedName>
        <fullName evidence="4">KIN17-like protein</fullName>
    </submittedName>
</protein>
<dbReference type="InterPro" id="IPR019447">
    <property type="entry name" value="DNA/RNA-bd_Kin17_WH-like_dom"/>
</dbReference>
<dbReference type="KEGG" id="soe:110787669"/>
<reference evidence="4" key="2">
    <citation type="submission" date="2025-08" db="UniProtKB">
        <authorList>
            <consortium name="RefSeq"/>
        </authorList>
    </citation>
    <scope>IDENTIFICATION</scope>
    <source>
        <tissue evidence="4">Leaf</tissue>
    </source>
</reference>
<name>A0A9R0IF20_SPIOL</name>
<dbReference type="GO" id="GO:0006974">
    <property type="term" value="P:DNA damage response"/>
    <property type="evidence" value="ECO:0000318"/>
    <property type="project" value="GO_Central"/>
</dbReference>
<dbReference type="AlphaFoldDB" id="A0A9R0IF20"/>